<dbReference type="AlphaFoldDB" id="A0A803QSD0"/>
<proteinExistence type="predicted"/>
<dbReference type="Proteomes" id="UP000596661">
    <property type="component" value="Unassembled WGS sequence"/>
</dbReference>
<dbReference type="Gramene" id="evm.model.ctgX4.2">
    <property type="protein sequence ID" value="cds.evm.model.ctgX4.2"/>
    <property type="gene ID" value="evm.TU.ctgX4.2"/>
</dbReference>
<sequence length="288" mass="30880">TESDSSFKLQIRSHDSKCELVWVYVPSRHRLGVGPSHESNLDQVSGSNAVEVQCSVLMGLRVLSKVWDSVRVQGWISSVPRSKLDSGPVHATVHIGSDLSPCLVLVQMFGIRVTGLEVQFCHGGHLSYSSACPNSITGLGPSVDAVQVRVEICLESSAVCSGFGSLFGVQVWSAGLGPIPSLDPQIRLEFGFKSELVLVLGSSYGLGPCLLGTGVDSVLESGLDPVRVLDPNRLLIRSMPQSSYWIRISASLSCSSSKSGLDLGPRCRLGVRVEFEVQSFGLEYSSRS</sequence>
<organism evidence="1 2">
    <name type="scientific">Cannabis sativa</name>
    <name type="common">Hemp</name>
    <name type="synonym">Marijuana</name>
    <dbReference type="NCBI Taxonomy" id="3483"/>
    <lineage>
        <taxon>Eukaryota</taxon>
        <taxon>Viridiplantae</taxon>
        <taxon>Streptophyta</taxon>
        <taxon>Embryophyta</taxon>
        <taxon>Tracheophyta</taxon>
        <taxon>Spermatophyta</taxon>
        <taxon>Magnoliopsida</taxon>
        <taxon>eudicotyledons</taxon>
        <taxon>Gunneridae</taxon>
        <taxon>Pentapetalae</taxon>
        <taxon>rosids</taxon>
        <taxon>fabids</taxon>
        <taxon>Rosales</taxon>
        <taxon>Cannabaceae</taxon>
        <taxon>Cannabis</taxon>
    </lineage>
</organism>
<accession>A0A803QSD0</accession>
<evidence type="ECO:0000313" key="2">
    <source>
        <dbReference type="Proteomes" id="UP000596661"/>
    </source>
</evidence>
<name>A0A803QSD0_CANSA</name>
<reference evidence="1" key="1">
    <citation type="submission" date="2021-03" db="UniProtKB">
        <authorList>
            <consortium name="EnsemblPlants"/>
        </authorList>
    </citation>
    <scope>IDENTIFICATION</scope>
</reference>
<protein>
    <submittedName>
        <fullName evidence="1">Uncharacterized protein</fullName>
    </submittedName>
</protein>
<evidence type="ECO:0000313" key="1">
    <source>
        <dbReference type="EnsemblPlants" id="cds.evm.model.ctgX4.2"/>
    </source>
</evidence>
<dbReference type="EnsemblPlants" id="evm.model.ctgX4.2">
    <property type="protein sequence ID" value="cds.evm.model.ctgX4.2"/>
    <property type="gene ID" value="evm.TU.ctgX4.2"/>
</dbReference>
<keyword evidence="2" id="KW-1185">Reference proteome</keyword>